<dbReference type="RefSeq" id="WP_330800557.1">
    <property type="nucleotide sequence ID" value="NZ_JAZEWV010000053.1"/>
</dbReference>
<name>A0ABU7PNI6_9ACTN</name>
<gene>
    <name evidence="2" type="ORF">V2S66_33035</name>
</gene>
<evidence type="ECO:0000256" key="1">
    <source>
        <dbReference type="SAM" id="MobiDB-lite"/>
    </source>
</evidence>
<sequence>MATTLDPTQAHRVELPGGWADLRPVSDITERMRRPIKRLTAKLTSYPAFMDAVKDASETTKGGAELSAADQLALAAGMGDAFDALEELQDALVVAVVRGWSWEGGVTTDAVLDLPGPALDALRKAVGPWQNAMNPNFEPTPDPASPTEPSSD</sequence>
<dbReference type="EMBL" id="JAZEWV010000053">
    <property type="protein sequence ID" value="MEE4546777.1"/>
    <property type="molecule type" value="Genomic_DNA"/>
</dbReference>
<evidence type="ECO:0000313" key="3">
    <source>
        <dbReference type="Proteomes" id="UP001344658"/>
    </source>
</evidence>
<accession>A0ABU7PNI6</accession>
<comment type="caution">
    <text evidence="2">The sequence shown here is derived from an EMBL/GenBank/DDBJ whole genome shotgun (WGS) entry which is preliminary data.</text>
</comment>
<reference evidence="2 3" key="1">
    <citation type="submission" date="2023-12" db="EMBL/GenBank/DDBJ databases">
        <title>Streptomyces sp. V4-01.</title>
        <authorList>
            <person name="Somphong A."/>
            <person name="Phongsopitanun W."/>
        </authorList>
    </citation>
    <scope>NUCLEOTIDE SEQUENCE [LARGE SCALE GENOMIC DNA]</scope>
    <source>
        <strain evidence="2 3">V4-01</strain>
    </source>
</reference>
<evidence type="ECO:0000313" key="2">
    <source>
        <dbReference type="EMBL" id="MEE4546777.1"/>
    </source>
</evidence>
<proteinExistence type="predicted"/>
<organism evidence="2 3">
    <name type="scientific">Actinacidiphila polyblastidii</name>
    <dbReference type="NCBI Taxonomy" id="3110430"/>
    <lineage>
        <taxon>Bacteria</taxon>
        <taxon>Bacillati</taxon>
        <taxon>Actinomycetota</taxon>
        <taxon>Actinomycetes</taxon>
        <taxon>Kitasatosporales</taxon>
        <taxon>Streptomycetaceae</taxon>
        <taxon>Actinacidiphila</taxon>
    </lineage>
</organism>
<keyword evidence="3" id="KW-1185">Reference proteome</keyword>
<evidence type="ECO:0008006" key="4">
    <source>
        <dbReference type="Google" id="ProtNLM"/>
    </source>
</evidence>
<dbReference type="Proteomes" id="UP001344658">
    <property type="component" value="Unassembled WGS sequence"/>
</dbReference>
<protein>
    <recommendedName>
        <fullName evidence="4">Tail assembly chaperone</fullName>
    </recommendedName>
</protein>
<feature type="region of interest" description="Disordered" evidence="1">
    <location>
        <begin position="130"/>
        <end position="152"/>
    </location>
</feature>